<feature type="domain" description="Aminoglycoside phosphotransferase" evidence="3">
    <location>
        <begin position="939"/>
        <end position="1138"/>
    </location>
</feature>
<feature type="domain" description="Tox-PL" evidence="4">
    <location>
        <begin position="686"/>
        <end position="810"/>
    </location>
</feature>
<keyword evidence="1" id="KW-0175">Coiled coil</keyword>
<evidence type="ECO:0008006" key="8">
    <source>
        <dbReference type="Google" id="ProtNLM"/>
    </source>
</evidence>
<dbReference type="Pfam" id="PF01636">
    <property type="entry name" value="APH"/>
    <property type="match status" value="1"/>
</dbReference>
<evidence type="ECO:0000256" key="2">
    <source>
        <dbReference type="SAM" id="MobiDB-lite"/>
    </source>
</evidence>
<feature type="region of interest" description="Disordered" evidence="2">
    <location>
        <begin position="391"/>
        <end position="430"/>
    </location>
</feature>
<feature type="region of interest" description="Disordered" evidence="2">
    <location>
        <begin position="503"/>
        <end position="542"/>
    </location>
</feature>
<dbReference type="Proteomes" id="UP000653674">
    <property type="component" value="Unassembled WGS sequence"/>
</dbReference>
<evidence type="ECO:0000259" key="5">
    <source>
        <dbReference type="Pfam" id="PF25547"/>
    </source>
</evidence>
<evidence type="ECO:0000313" key="6">
    <source>
        <dbReference type="EMBL" id="GIG76634.1"/>
    </source>
</evidence>
<accession>A0A8J3LS61</accession>
<feature type="domain" description="Outer membrane channel protein CpnT-like N-terminal" evidence="5">
    <location>
        <begin position="7"/>
        <end position="164"/>
    </location>
</feature>
<evidence type="ECO:0000256" key="1">
    <source>
        <dbReference type="SAM" id="Coils"/>
    </source>
</evidence>
<dbReference type="RefSeq" id="WP_168080157.1">
    <property type="nucleotide sequence ID" value="NZ_BAAAQJ010000001.1"/>
</dbReference>
<organism evidence="6 7">
    <name type="scientific">Planosporangium flavigriseum</name>
    <dbReference type="NCBI Taxonomy" id="373681"/>
    <lineage>
        <taxon>Bacteria</taxon>
        <taxon>Bacillati</taxon>
        <taxon>Actinomycetota</taxon>
        <taxon>Actinomycetes</taxon>
        <taxon>Micromonosporales</taxon>
        <taxon>Micromonosporaceae</taxon>
        <taxon>Planosporangium</taxon>
    </lineage>
</organism>
<feature type="region of interest" description="Disordered" evidence="2">
    <location>
        <begin position="452"/>
        <end position="487"/>
    </location>
</feature>
<dbReference type="EMBL" id="BONU01000066">
    <property type="protein sequence ID" value="GIG76634.1"/>
    <property type="molecule type" value="Genomic_DNA"/>
</dbReference>
<protein>
    <recommendedName>
        <fullName evidence="8">Phosphotransferase enzyme family protein</fullName>
    </recommendedName>
</protein>
<dbReference type="SUPFAM" id="SSF56112">
    <property type="entry name" value="Protein kinase-like (PK-like)"/>
    <property type="match status" value="1"/>
</dbReference>
<feature type="region of interest" description="Disordered" evidence="2">
    <location>
        <begin position="341"/>
        <end position="378"/>
    </location>
</feature>
<evidence type="ECO:0000259" key="3">
    <source>
        <dbReference type="Pfam" id="PF01636"/>
    </source>
</evidence>
<feature type="compositionally biased region" description="Polar residues" evidence="2">
    <location>
        <begin position="472"/>
        <end position="487"/>
    </location>
</feature>
<dbReference type="Gene3D" id="3.90.1200.10">
    <property type="match status" value="1"/>
</dbReference>
<evidence type="ECO:0000259" key="4">
    <source>
        <dbReference type="Pfam" id="PF15644"/>
    </source>
</evidence>
<comment type="caution">
    <text evidence="6">The sequence shown here is derived from an EMBL/GenBank/DDBJ whole genome shotgun (WGS) entry which is preliminary data.</text>
</comment>
<evidence type="ECO:0000313" key="7">
    <source>
        <dbReference type="Proteomes" id="UP000653674"/>
    </source>
</evidence>
<feature type="compositionally biased region" description="Pro residues" evidence="2">
    <location>
        <begin position="525"/>
        <end position="540"/>
    </location>
</feature>
<dbReference type="InterPro" id="IPR011009">
    <property type="entry name" value="Kinase-like_dom_sf"/>
</dbReference>
<feature type="compositionally biased region" description="Polar residues" evidence="2">
    <location>
        <begin position="398"/>
        <end position="415"/>
    </location>
</feature>
<keyword evidence="7" id="KW-1185">Reference proteome</keyword>
<reference evidence="6" key="1">
    <citation type="submission" date="2021-01" db="EMBL/GenBank/DDBJ databases">
        <title>Whole genome shotgun sequence of Planosporangium flavigriseum NBRC 105377.</title>
        <authorList>
            <person name="Komaki H."/>
            <person name="Tamura T."/>
        </authorList>
    </citation>
    <scope>NUCLEOTIDE SEQUENCE</scope>
    <source>
        <strain evidence="6">NBRC 105377</strain>
    </source>
</reference>
<dbReference type="Pfam" id="PF15644">
    <property type="entry name" value="Gln_amidase"/>
    <property type="match status" value="1"/>
</dbReference>
<dbReference type="AlphaFoldDB" id="A0A8J3LS61"/>
<name>A0A8J3LS61_9ACTN</name>
<dbReference type="InterPro" id="IPR002575">
    <property type="entry name" value="Aminoglycoside_PTrfase"/>
</dbReference>
<dbReference type="InterPro" id="IPR028908">
    <property type="entry name" value="Tox-PL_dom"/>
</dbReference>
<gene>
    <name evidence="6" type="ORF">Pfl04_50380</name>
</gene>
<feature type="region of interest" description="Disordered" evidence="2">
    <location>
        <begin position="604"/>
        <end position="635"/>
    </location>
</feature>
<dbReference type="Pfam" id="PF25547">
    <property type="entry name" value="WXG100_2"/>
    <property type="match status" value="1"/>
</dbReference>
<dbReference type="InterPro" id="IPR057746">
    <property type="entry name" value="CpnT-like_N"/>
</dbReference>
<sequence>MQLPSPIPHPLEFLDPPGWIREALEWVVGVDWPEGNEKLVWDTADLWFEAAQHLVEPYRSASSAAAEVVAGWGGLDTAVAAAFNEAWDEVGGNDEAALAALSSLAHGLGELIESCGCDIQAAKIETYVELGLLLIELAALGVAAACTFGAASAAAGPAMFATRMAIQQIFKRLMMKLLRKTLHGGAEEAAERAAKVASKRGVALAARTGRHALEEGLEEFAVDYGTQSYQIGEGRRDGYDSRSLLTSFAAGAAGGAAGGLAGLGPSAESALGRFGEHIVRGAAGEVLAETGASIVTGQGLPDASNLARSATSGMASGGIQHAHHGLDHKLDAQMATLTGDFGAPVVSSPPSAPVGTGHAAGSAGDPAATPPQPAAQHTAAMNTAAMNTAVVPEPTGSAPWTQPSSGATGPNTSLSALAALSPDGPHTPHVQAALDQQPATATVVPAGGHVEPQVTLTSHPAPGSGSGDALPSSGQQPAASGSVTPASNTTAAFGAPVNVAAGPSALPTTATQTPGAWSASSPTTPTLPPPLEQRPFPPALDPALSRQIGDEAAATWNRGRTRGNWHEYAAERRRTQPDDERPDIVTVSDEAHAYLNREVLPTVQGGVTTGNRSALAGTDGPPVEATRSYGQRGGHREPLAYDQWALEQAMPRDAHGNVVRWADVEQPWFQLANDGGFEADPTRGLNCVDAVLSFFDTWAHGRPRVAAPRTFDAYAHADPDQPVGGERGGLLRAQRTLRSQFTTVYTETTATYDTPQAIYTERMAEISRTLEVAGPGSFAMIVNTWGLGGAHAWAAVNQDGRIKFVDPQNGFVYHGPLFGTEGTHGGVNRVDVIVLDPDGRPLHVTPDDMRQPLRSWEASEPTGADPEVATALAVECRTPNGLVDEAALARFIESVPKLDVDGPGGTVGALSRFTADALGIAGARVLPVDGGPGKGQSGAPVYLVTDESGQLVAVSKIFPAVEQMVRELSALDRLGADEFRHFAVPRARGAAVLETPGGVAGALVMSVAPGRSLFDLLTDVPKPGSPDRPKALAELKQAVADTAVAFAELHSRPAGSGGPVDAGFLRFNHGLAQQQNAALAAHRAILEEMELDVDGLSRRVDAAVQAVMAEPGGSTVMHGDAHPGNVFWDPTHGVTFIDTPNCHFSFDDAGRPIGSPARDISNMVERLAHFSREAGFEWTEITDLQTTFLEVYRQSDGPRIPDAADTAFTVKFAVRDILETLTALTEPNVEPQVVQRLQLQLEDEIALLRRALRWEP</sequence>
<feature type="coiled-coil region" evidence="1">
    <location>
        <begin position="1072"/>
        <end position="1106"/>
    </location>
</feature>
<feature type="compositionally biased region" description="Low complexity" evidence="2">
    <location>
        <begin position="514"/>
        <end position="524"/>
    </location>
</feature>
<proteinExistence type="predicted"/>